<comment type="similarity">
    <text evidence="1 2">Belongs to the UPF0145 family.</text>
</comment>
<sequence length="104" mass="11293">MLYSTLETIPNREIDTVIDIVFGNVVKSKHIGHDIMAALRQLIGGEITSYTALLAESREEALQRLLSSAKEKNADAVIGVRFTTNSISANSCEILAFGTAVKLK</sequence>
<dbReference type="SUPFAM" id="SSF117782">
    <property type="entry name" value="YbjQ-like"/>
    <property type="match status" value="1"/>
</dbReference>
<dbReference type="Proteomes" id="UP000255417">
    <property type="component" value="Unassembled WGS sequence"/>
</dbReference>
<evidence type="ECO:0000313" key="4">
    <source>
        <dbReference type="Proteomes" id="UP000255417"/>
    </source>
</evidence>
<evidence type="ECO:0000256" key="1">
    <source>
        <dbReference type="ARBA" id="ARBA00010751"/>
    </source>
</evidence>
<evidence type="ECO:0000256" key="2">
    <source>
        <dbReference type="HAMAP-Rule" id="MF_00338"/>
    </source>
</evidence>
<accession>A0A379CBP8</accession>
<dbReference type="EMBL" id="UGTA01000001">
    <property type="protein sequence ID" value="SUB59711.1"/>
    <property type="molecule type" value="Genomic_DNA"/>
</dbReference>
<proteinExistence type="inferred from homology"/>
<dbReference type="Gene3D" id="3.30.110.70">
    <property type="entry name" value="Hypothetical protein apc22750. Chain B"/>
    <property type="match status" value="1"/>
</dbReference>
<dbReference type="InterPro" id="IPR035439">
    <property type="entry name" value="UPF0145_dom_sf"/>
</dbReference>
<dbReference type="RefSeq" id="WP_115316166.1">
    <property type="nucleotide sequence ID" value="NZ_LWIF01000001.1"/>
</dbReference>
<name>A0A379CBP8_9PAST</name>
<evidence type="ECO:0000313" key="3">
    <source>
        <dbReference type="EMBL" id="SUB59711.1"/>
    </source>
</evidence>
<keyword evidence="4" id="KW-1185">Reference proteome</keyword>
<dbReference type="OrthoDB" id="9796448at2"/>
<organism evidence="3 4">
    <name type="scientific">Phocoenobacter uteri</name>
    <dbReference type="NCBI Taxonomy" id="146806"/>
    <lineage>
        <taxon>Bacteria</taxon>
        <taxon>Pseudomonadati</taxon>
        <taxon>Pseudomonadota</taxon>
        <taxon>Gammaproteobacteria</taxon>
        <taxon>Pasteurellales</taxon>
        <taxon>Pasteurellaceae</taxon>
        <taxon>Phocoenobacter</taxon>
    </lineage>
</organism>
<dbReference type="InterPro" id="IPR002765">
    <property type="entry name" value="UPF0145_YbjQ-like"/>
</dbReference>
<dbReference type="PANTHER" id="PTHR34068">
    <property type="entry name" value="UPF0145 PROTEIN YBJQ"/>
    <property type="match status" value="1"/>
</dbReference>
<gene>
    <name evidence="3" type="ORF">NCTC12872_01755</name>
</gene>
<dbReference type="PANTHER" id="PTHR34068:SF2">
    <property type="entry name" value="UPF0145 PROTEIN SCO3412"/>
    <property type="match status" value="1"/>
</dbReference>
<dbReference type="AlphaFoldDB" id="A0A379CBP8"/>
<dbReference type="Pfam" id="PF01906">
    <property type="entry name" value="YbjQ_1"/>
    <property type="match status" value="1"/>
</dbReference>
<protein>
    <recommendedName>
        <fullName evidence="2">UPF0145 protein NCTC12872_01755</fullName>
    </recommendedName>
</protein>
<reference evidence="3 4" key="1">
    <citation type="submission" date="2018-06" db="EMBL/GenBank/DDBJ databases">
        <authorList>
            <consortium name="Pathogen Informatics"/>
            <person name="Doyle S."/>
        </authorList>
    </citation>
    <scope>NUCLEOTIDE SEQUENCE [LARGE SCALE GENOMIC DNA]</scope>
    <source>
        <strain evidence="3 4">NCTC12872</strain>
    </source>
</reference>
<dbReference type="HAMAP" id="MF_00338">
    <property type="entry name" value="UPF0145"/>
    <property type="match status" value="1"/>
</dbReference>